<dbReference type="Proteomes" id="UP000516437">
    <property type="component" value="Chromosome 2"/>
</dbReference>
<accession>A0A6A1WHE1</accession>
<organism evidence="2 3">
    <name type="scientific">Morella rubra</name>
    <name type="common">Chinese bayberry</name>
    <dbReference type="NCBI Taxonomy" id="262757"/>
    <lineage>
        <taxon>Eukaryota</taxon>
        <taxon>Viridiplantae</taxon>
        <taxon>Streptophyta</taxon>
        <taxon>Embryophyta</taxon>
        <taxon>Tracheophyta</taxon>
        <taxon>Spermatophyta</taxon>
        <taxon>Magnoliopsida</taxon>
        <taxon>eudicotyledons</taxon>
        <taxon>Gunneridae</taxon>
        <taxon>Pentapetalae</taxon>
        <taxon>rosids</taxon>
        <taxon>fabids</taxon>
        <taxon>Fagales</taxon>
        <taxon>Myricaceae</taxon>
        <taxon>Morella</taxon>
    </lineage>
</organism>
<evidence type="ECO:0000256" key="1">
    <source>
        <dbReference type="ARBA" id="ARBA00006974"/>
    </source>
</evidence>
<gene>
    <name evidence="2" type="ORF">CJ030_MR2G009977</name>
</gene>
<comment type="similarity">
    <text evidence="1">Belongs to the ARG7 family.</text>
</comment>
<comment type="caution">
    <text evidence="2">The sequence shown here is derived from an EMBL/GenBank/DDBJ whole genome shotgun (WGS) entry which is preliminary data.</text>
</comment>
<keyword evidence="3" id="KW-1185">Reference proteome</keyword>
<evidence type="ECO:0000313" key="2">
    <source>
        <dbReference type="EMBL" id="KAB1224614.1"/>
    </source>
</evidence>
<dbReference type="AlphaFoldDB" id="A0A6A1WHE1"/>
<dbReference type="PANTHER" id="PTHR31374:SF311">
    <property type="entry name" value="SMALL AUXIN-UP RNA"/>
    <property type="match status" value="1"/>
</dbReference>
<proteinExistence type="inferred from homology"/>
<dbReference type="PANTHER" id="PTHR31374">
    <property type="entry name" value="AUXIN-INDUCED PROTEIN-LIKE-RELATED"/>
    <property type="match status" value="1"/>
</dbReference>
<evidence type="ECO:0000313" key="3">
    <source>
        <dbReference type="Proteomes" id="UP000516437"/>
    </source>
</evidence>
<dbReference type="Pfam" id="PF02519">
    <property type="entry name" value="Auxin_inducible"/>
    <property type="match status" value="1"/>
</dbReference>
<dbReference type="GO" id="GO:0009733">
    <property type="term" value="P:response to auxin"/>
    <property type="evidence" value="ECO:0007669"/>
    <property type="project" value="InterPro"/>
</dbReference>
<protein>
    <submittedName>
        <fullName evidence="2">Uncharacterized protein</fullName>
    </submittedName>
</protein>
<sequence length="113" mass="12997">MKSIFNWLMKYLGRSHPQNSYKLLGKAEEEKTFRAQKGHVTIYVRNLEKRYEVPLKYLSLPSFQELIVQSQPDELDIKIDGPIVLACSTEVFDQFLGMAMASCPRSARMLVAL</sequence>
<dbReference type="EMBL" id="RXIC02000020">
    <property type="protein sequence ID" value="KAB1224614.1"/>
    <property type="molecule type" value="Genomic_DNA"/>
</dbReference>
<dbReference type="InterPro" id="IPR003676">
    <property type="entry name" value="SAUR_fam"/>
</dbReference>
<reference evidence="2 3" key="1">
    <citation type="journal article" date="2019" name="Plant Biotechnol. J.">
        <title>The red bayberry genome and genetic basis of sex determination.</title>
        <authorList>
            <person name="Jia H.M."/>
            <person name="Jia H.J."/>
            <person name="Cai Q.L."/>
            <person name="Wang Y."/>
            <person name="Zhao H.B."/>
            <person name="Yang W.F."/>
            <person name="Wang G.Y."/>
            <person name="Li Y.H."/>
            <person name="Zhan D.L."/>
            <person name="Shen Y.T."/>
            <person name="Niu Q.F."/>
            <person name="Chang L."/>
            <person name="Qiu J."/>
            <person name="Zhao L."/>
            <person name="Xie H.B."/>
            <person name="Fu W.Y."/>
            <person name="Jin J."/>
            <person name="Li X.W."/>
            <person name="Jiao Y."/>
            <person name="Zhou C.C."/>
            <person name="Tu T."/>
            <person name="Chai C.Y."/>
            <person name="Gao J.L."/>
            <person name="Fan L.J."/>
            <person name="van de Weg E."/>
            <person name="Wang J.Y."/>
            <person name="Gao Z.S."/>
        </authorList>
    </citation>
    <scope>NUCLEOTIDE SEQUENCE [LARGE SCALE GENOMIC DNA]</scope>
    <source>
        <tissue evidence="2">Leaves</tissue>
    </source>
</reference>
<name>A0A6A1WHE1_9ROSI</name>
<dbReference type="OrthoDB" id="1489976at2759"/>